<protein>
    <submittedName>
        <fullName evidence="2">Uncharacterized protein</fullName>
    </submittedName>
</protein>
<reference evidence="2" key="1">
    <citation type="journal article" date="2020" name="Stud. Mycol.">
        <title>101 Dothideomycetes genomes: a test case for predicting lifestyles and emergence of pathogens.</title>
        <authorList>
            <person name="Haridas S."/>
            <person name="Albert R."/>
            <person name="Binder M."/>
            <person name="Bloem J."/>
            <person name="Labutti K."/>
            <person name="Salamov A."/>
            <person name="Andreopoulos B."/>
            <person name="Baker S."/>
            <person name="Barry K."/>
            <person name="Bills G."/>
            <person name="Bluhm B."/>
            <person name="Cannon C."/>
            <person name="Castanera R."/>
            <person name="Culley D."/>
            <person name="Daum C."/>
            <person name="Ezra D."/>
            <person name="Gonzalez J."/>
            <person name="Henrissat B."/>
            <person name="Kuo A."/>
            <person name="Liang C."/>
            <person name="Lipzen A."/>
            <person name="Lutzoni F."/>
            <person name="Magnuson J."/>
            <person name="Mondo S."/>
            <person name="Nolan M."/>
            <person name="Ohm R."/>
            <person name="Pangilinan J."/>
            <person name="Park H.-J."/>
            <person name="Ramirez L."/>
            <person name="Alfaro M."/>
            <person name="Sun H."/>
            <person name="Tritt A."/>
            <person name="Yoshinaga Y."/>
            <person name="Zwiers L.-H."/>
            <person name="Turgeon B."/>
            <person name="Goodwin S."/>
            <person name="Spatafora J."/>
            <person name="Crous P."/>
            <person name="Grigoriev I."/>
        </authorList>
    </citation>
    <scope>NUCLEOTIDE SEQUENCE</scope>
    <source>
        <strain evidence="2">CBS 125425</strain>
    </source>
</reference>
<dbReference type="EMBL" id="ML996238">
    <property type="protein sequence ID" value="KAF2729673.1"/>
    <property type="molecule type" value="Genomic_DNA"/>
</dbReference>
<name>A0A9P4UY88_9PLEO</name>
<accession>A0A9P4UY88</accession>
<feature type="region of interest" description="Disordered" evidence="1">
    <location>
        <begin position="524"/>
        <end position="589"/>
    </location>
</feature>
<dbReference type="Proteomes" id="UP000799444">
    <property type="component" value="Unassembled WGS sequence"/>
</dbReference>
<feature type="region of interest" description="Disordered" evidence="1">
    <location>
        <begin position="157"/>
        <end position="331"/>
    </location>
</feature>
<comment type="caution">
    <text evidence="2">The sequence shown here is derived from an EMBL/GenBank/DDBJ whole genome shotgun (WGS) entry which is preliminary data.</text>
</comment>
<keyword evidence="3" id="KW-1185">Reference proteome</keyword>
<evidence type="ECO:0000313" key="3">
    <source>
        <dbReference type="Proteomes" id="UP000799444"/>
    </source>
</evidence>
<gene>
    <name evidence="2" type="ORF">EJ04DRAFT_588341</name>
</gene>
<feature type="compositionally biased region" description="Low complexity" evidence="1">
    <location>
        <begin position="165"/>
        <end position="176"/>
    </location>
</feature>
<dbReference type="AlphaFoldDB" id="A0A9P4UY88"/>
<feature type="compositionally biased region" description="Polar residues" evidence="1">
    <location>
        <begin position="293"/>
        <end position="305"/>
    </location>
</feature>
<feature type="compositionally biased region" description="Basic and acidic residues" evidence="1">
    <location>
        <begin position="579"/>
        <end position="589"/>
    </location>
</feature>
<organism evidence="2 3">
    <name type="scientific">Polyplosphaeria fusca</name>
    <dbReference type="NCBI Taxonomy" id="682080"/>
    <lineage>
        <taxon>Eukaryota</taxon>
        <taxon>Fungi</taxon>
        <taxon>Dikarya</taxon>
        <taxon>Ascomycota</taxon>
        <taxon>Pezizomycotina</taxon>
        <taxon>Dothideomycetes</taxon>
        <taxon>Pleosporomycetidae</taxon>
        <taxon>Pleosporales</taxon>
        <taxon>Tetraplosphaeriaceae</taxon>
        <taxon>Polyplosphaeria</taxon>
    </lineage>
</organism>
<feature type="compositionally biased region" description="Gly residues" evidence="1">
    <location>
        <begin position="546"/>
        <end position="558"/>
    </location>
</feature>
<dbReference type="OrthoDB" id="1162399at2759"/>
<sequence>MTLAAQYKAFLANPSAEALADTASLHYITTLTSINDPAPIIKHLSVQEKLLKKKEEKVIGTVEGGDSLCLDVETTLEFVSGGGAYLPGLDDNFVADRIVTFPMIHIVHFDKQQKITQIRLYWEQGSLLKQIDVIGARARNWPIRDGKEQSRLIAMSAATTTQPESAAASRRSTASRGPDDVTITGRPASSKGSVVNAMNDPHTSLSLFEPRNVNQERESPVSRPIAPRAQSAKPPPRELSDLFVGEEPGTPSPGNANATTSPQKNDRIPHKIGGGKNFKPNRLFDETEEEKTAPTTRSVKTNPTKYSHFEFGDGDEDESTPKVRDNSRPTIKSKHMSQWDFDDFVTPNKATTKIASQQVRHFGWSDDEVRAFVQLEVLSLLFLDEGSPVRRPVVHKARPDADAHFEFVDDGTPEGARPAAVVSRGRLHNKGLGLYKDHVLGEASDDESHDAYKGDVKRPLGDVTTHVKNENRKKDFGASWEMADDSPGPQKTTFNGNENGNAKHVPEDRKKVVKGMGANWGMYEQSPEQSKKENVDTSRGIKTSGNGMGGRKGAGRGWAIGDEEDDYAVQQTSKGKPRAAAESKNFWDF</sequence>
<feature type="region of interest" description="Disordered" evidence="1">
    <location>
        <begin position="479"/>
        <end position="504"/>
    </location>
</feature>
<proteinExistence type="predicted"/>
<feature type="compositionally biased region" description="Polar residues" evidence="1">
    <location>
        <begin position="489"/>
        <end position="500"/>
    </location>
</feature>
<evidence type="ECO:0000256" key="1">
    <source>
        <dbReference type="SAM" id="MobiDB-lite"/>
    </source>
</evidence>
<feature type="compositionally biased region" description="Polar residues" evidence="1">
    <location>
        <begin position="252"/>
        <end position="263"/>
    </location>
</feature>
<evidence type="ECO:0000313" key="2">
    <source>
        <dbReference type="EMBL" id="KAF2729673.1"/>
    </source>
</evidence>